<evidence type="ECO:0000256" key="7">
    <source>
        <dbReference type="ARBA" id="ARBA00048539"/>
    </source>
</evidence>
<dbReference type="InterPro" id="IPR011063">
    <property type="entry name" value="TilS/TtcA_N"/>
</dbReference>
<dbReference type="InterPro" id="IPR015262">
    <property type="entry name" value="tRNA_Ile_lys_synt_subst-bd"/>
</dbReference>
<keyword evidence="5 8" id="KW-0547">Nucleotide-binding</keyword>
<keyword evidence="2 8" id="KW-0963">Cytoplasm</keyword>
<keyword evidence="6 8" id="KW-0067">ATP-binding</keyword>
<dbReference type="Gene3D" id="3.40.50.620">
    <property type="entry name" value="HUPs"/>
    <property type="match status" value="1"/>
</dbReference>
<dbReference type="NCBIfam" id="TIGR02433">
    <property type="entry name" value="lysidine_TilS_C"/>
    <property type="match status" value="1"/>
</dbReference>
<evidence type="ECO:0000256" key="1">
    <source>
        <dbReference type="ARBA" id="ARBA00004496"/>
    </source>
</evidence>
<feature type="binding site" evidence="8">
    <location>
        <begin position="26"/>
        <end position="31"/>
    </location>
    <ligand>
        <name>ATP</name>
        <dbReference type="ChEBI" id="CHEBI:30616"/>
    </ligand>
</feature>
<dbReference type="GO" id="GO:0006400">
    <property type="term" value="P:tRNA modification"/>
    <property type="evidence" value="ECO:0007669"/>
    <property type="project" value="UniProtKB-UniRule"/>
</dbReference>
<dbReference type="Pfam" id="PF11734">
    <property type="entry name" value="TilS_C"/>
    <property type="match status" value="1"/>
</dbReference>
<organism evidence="10 11">
    <name type="scientific">Methylophaga lonarensis MPL</name>
    <dbReference type="NCBI Taxonomy" id="1286106"/>
    <lineage>
        <taxon>Bacteria</taxon>
        <taxon>Pseudomonadati</taxon>
        <taxon>Pseudomonadota</taxon>
        <taxon>Gammaproteobacteria</taxon>
        <taxon>Thiotrichales</taxon>
        <taxon>Piscirickettsiaceae</taxon>
        <taxon>Methylophaga</taxon>
    </lineage>
</organism>
<dbReference type="InterPro" id="IPR012795">
    <property type="entry name" value="tRNA_Ile_lys_synt_N"/>
</dbReference>
<comment type="subcellular location">
    <subcellularLocation>
        <location evidence="1 8">Cytoplasm</location>
    </subcellularLocation>
</comment>
<feature type="domain" description="Lysidine-tRNA(Ile) synthetase C-terminal" evidence="9">
    <location>
        <begin position="363"/>
        <end position="435"/>
    </location>
</feature>
<comment type="catalytic activity">
    <reaction evidence="7 8">
        <text>cytidine(34) in tRNA(Ile2) + L-lysine + ATP = lysidine(34) in tRNA(Ile2) + AMP + diphosphate + H(+)</text>
        <dbReference type="Rhea" id="RHEA:43744"/>
        <dbReference type="Rhea" id="RHEA-COMP:10625"/>
        <dbReference type="Rhea" id="RHEA-COMP:10670"/>
        <dbReference type="ChEBI" id="CHEBI:15378"/>
        <dbReference type="ChEBI" id="CHEBI:30616"/>
        <dbReference type="ChEBI" id="CHEBI:32551"/>
        <dbReference type="ChEBI" id="CHEBI:33019"/>
        <dbReference type="ChEBI" id="CHEBI:82748"/>
        <dbReference type="ChEBI" id="CHEBI:83665"/>
        <dbReference type="ChEBI" id="CHEBI:456215"/>
        <dbReference type="EC" id="6.3.4.19"/>
    </reaction>
</comment>
<comment type="function">
    <text evidence="8">Ligates lysine onto the cytidine present at position 34 of the AUA codon-specific tRNA(Ile) that contains the anticodon CAU, in an ATP-dependent manner. Cytidine is converted to lysidine, thus changing the amino acid specificity of the tRNA from methionine to isoleucine.</text>
</comment>
<dbReference type="GO" id="GO:0005737">
    <property type="term" value="C:cytoplasm"/>
    <property type="evidence" value="ECO:0007669"/>
    <property type="project" value="UniProtKB-SubCell"/>
</dbReference>
<dbReference type="SUPFAM" id="SSF52402">
    <property type="entry name" value="Adenine nucleotide alpha hydrolases-like"/>
    <property type="match status" value="1"/>
</dbReference>
<dbReference type="HAMAP" id="MF_01161">
    <property type="entry name" value="tRNA_Ile_lys_synt"/>
    <property type="match status" value="1"/>
</dbReference>
<keyword evidence="11" id="KW-1185">Reference proteome</keyword>
<dbReference type="PATRIC" id="fig|1286106.3.peg.2029"/>
<dbReference type="OrthoDB" id="9807403at2"/>
<comment type="domain">
    <text evidence="8">The N-terminal region contains the highly conserved SGGXDS motif, predicted to be a P-loop motif involved in ATP binding.</text>
</comment>
<evidence type="ECO:0000256" key="5">
    <source>
        <dbReference type="ARBA" id="ARBA00022741"/>
    </source>
</evidence>
<dbReference type="Pfam" id="PF09179">
    <property type="entry name" value="TilS"/>
    <property type="match status" value="1"/>
</dbReference>
<dbReference type="EC" id="6.3.4.19" evidence="8"/>
<name>M7NZ21_9GAMM</name>
<proteinExistence type="inferred from homology"/>
<dbReference type="Gene3D" id="1.20.59.20">
    <property type="match status" value="1"/>
</dbReference>
<keyword evidence="4 8" id="KW-0819">tRNA processing</keyword>
<dbReference type="SUPFAM" id="SSF82829">
    <property type="entry name" value="MesJ substrate recognition domain-like"/>
    <property type="match status" value="1"/>
</dbReference>
<comment type="similarity">
    <text evidence="8">Belongs to the tRNA(Ile)-lysidine synthase family.</text>
</comment>
<dbReference type="InterPro" id="IPR014729">
    <property type="entry name" value="Rossmann-like_a/b/a_fold"/>
</dbReference>
<dbReference type="PANTHER" id="PTHR43033">
    <property type="entry name" value="TRNA(ILE)-LYSIDINE SYNTHASE-RELATED"/>
    <property type="match status" value="1"/>
</dbReference>
<dbReference type="GO" id="GO:0032267">
    <property type="term" value="F:tRNA(Ile)-lysidine synthase activity"/>
    <property type="evidence" value="ECO:0007669"/>
    <property type="project" value="UniProtKB-EC"/>
</dbReference>
<dbReference type="STRING" id="1286106.MPL1_10147"/>
<dbReference type="Proteomes" id="UP000012019">
    <property type="component" value="Unassembled WGS sequence"/>
</dbReference>
<dbReference type="SUPFAM" id="SSF56037">
    <property type="entry name" value="PheT/TilS domain"/>
    <property type="match status" value="1"/>
</dbReference>
<dbReference type="NCBIfam" id="TIGR02432">
    <property type="entry name" value="lysidine_TilS_N"/>
    <property type="match status" value="1"/>
</dbReference>
<dbReference type="Pfam" id="PF01171">
    <property type="entry name" value="ATP_bind_3"/>
    <property type="match status" value="1"/>
</dbReference>
<dbReference type="GO" id="GO:0005524">
    <property type="term" value="F:ATP binding"/>
    <property type="evidence" value="ECO:0007669"/>
    <property type="project" value="UniProtKB-UniRule"/>
</dbReference>
<comment type="caution">
    <text evidence="10">The sequence shown here is derived from an EMBL/GenBank/DDBJ whole genome shotgun (WGS) entry which is preliminary data.</text>
</comment>
<dbReference type="eggNOG" id="COG0037">
    <property type="taxonomic scope" value="Bacteria"/>
</dbReference>
<evidence type="ECO:0000256" key="8">
    <source>
        <dbReference type="HAMAP-Rule" id="MF_01161"/>
    </source>
</evidence>
<evidence type="ECO:0000313" key="10">
    <source>
        <dbReference type="EMBL" id="EMR12461.1"/>
    </source>
</evidence>
<sequence length="455" mass="50588">MTVNPQYILSEVLRLSAGRNLCLAYSGGVDSHVLLHLLASLPVEQRPKLSVIHIDHGLNADSARWAIHCQKTVEALGLCCEVIKVNVTQINELGLEAAARQARYQAFRQRLTEQDCLLTAQHQQDQAETVLLQLFRGAGVRGLSAMQAVTDLAGLRVVRPLLNVSRDALVAYANQHQLDWLEDPSNDDISINRNFLRHQVMPLLADRWPAISATLSRTASHQADAQLLLDELAQADLAAAEVDWAVASVSISALSQLSRQRCANALRFWLQRLGFQAPATIQLERIMDDVFSAAIDREPLVHWHNVEVRRFHQRLYAMAAPCSRPQPIHLVDTSDIPLSDNMILHWQPHRGAGLSLQTIQSGLTVAYRKGGEKIQLAGHAHHHSLKKLFQQWQIPPWQRQRIPLLFAGSELVAVVGYGWSAKHAVKDNETGWIAHTQAGQQTSFSLSDIADSGNL</sequence>
<dbReference type="AlphaFoldDB" id="M7NZ21"/>
<keyword evidence="3 8" id="KW-0436">Ligase</keyword>
<dbReference type="PANTHER" id="PTHR43033:SF1">
    <property type="entry name" value="TRNA(ILE)-LYSIDINE SYNTHASE-RELATED"/>
    <property type="match status" value="1"/>
</dbReference>
<reference evidence="10 11" key="1">
    <citation type="journal article" date="2013" name="Genome Announc.">
        <title>Draft Genome Sequence of Methylophaga lonarensis MPLT, a Haloalkaliphilic (Non-Methane-Utilizing) Methylotroph.</title>
        <authorList>
            <person name="Shetty S.A."/>
            <person name="Marathe N.P."/>
            <person name="Munot H."/>
            <person name="Antony C.P."/>
            <person name="Dhotre D.P."/>
            <person name="Murrell J.C."/>
            <person name="Shouche Y.S."/>
        </authorList>
    </citation>
    <scope>NUCLEOTIDE SEQUENCE [LARGE SCALE GENOMIC DNA]</scope>
    <source>
        <strain evidence="10 11">MPL</strain>
    </source>
</reference>
<evidence type="ECO:0000256" key="6">
    <source>
        <dbReference type="ARBA" id="ARBA00022840"/>
    </source>
</evidence>
<evidence type="ECO:0000313" key="11">
    <source>
        <dbReference type="Proteomes" id="UP000012019"/>
    </source>
</evidence>
<evidence type="ECO:0000256" key="4">
    <source>
        <dbReference type="ARBA" id="ARBA00022694"/>
    </source>
</evidence>
<evidence type="ECO:0000256" key="3">
    <source>
        <dbReference type="ARBA" id="ARBA00022598"/>
    </source>
</evidence>
<accession>M7NZ21</accession>
<dbReference type="EMBL" id="APHR01000055">
    <property type="protein sequence ID" value="EMR12461.1"/>
    <property type="molecule type" value="Genomic_DNA"/>
</dbReference>
<gene>
    <name evidence="8" type="primary">tilS</name>
    <name evidence="10" type="ORF">MPL1_10147</name>
</gene>
<evidence type="ECO:0000259" key="9">
    <source>
        <dbReference type="SMART" id="SM00977"/>
    </source>
</evidence>
<dbReference type="InterPro" id="IPR012796">
    <property type="entry name" value="Lysidine-tRNA-synth_C"/>
</dbReference>
<dbReference type="CDD" id="cd01992">
    <property type="entry name" value="TilS_N"/>
    <property type="match status" value="1"/>
</dbReference>
<dbReference type="InterPro" id="IPR012094">
    <property type="entry name" value="tRNA_Ile_lys_synt"/>
</dbReference>
<evidence type="ECO:0000256" key="2">
    <source>
        <dbReference type="ARBA" id="ARBA00022490"/>
    </source>
</evidence>
<dbReference type="RefSeq" id="WP_009726999.1">
    <property type="nucleotide sequence ID" value="NZ_APHR01000055.1"/>
</dbReference>
<dbReference type="SMART" id="SM00977">
    <property type="entry name" value="TilS_C"/>
    <property type="match status" value="1"/>
</dbReference>
<protein>
    <recommendedName>
        <fullName evidence="8">tRNA(Ile)-lysidine synthase</fullName>
        <ecNumber evidence="8">6.3.4.19</ecNumber>
    </recommendedName>
    <alternativeName>
        <fullName evidence="8">tRNA(Ile)-2-lysyl-cytidine synthase</fullName>
    </alternativeName>
    <alternativeName>
        <fullName evidence="8">tRNA(Ile)-lysidine synthetase</fullName>
    </alternativeName>
</protein>